<feature type="signal peptide" evidence="11">
    <location>
        <begin position="1"/>
        <end position="18"/>
    </location>
</feature>
<proteinExistence type="inferred from homology"/>
<evidence type="ECO:0000313" key="13">
    <source>
        <dbReference type="EMBL" id="KDP36677.1"/>
    </source>
</evidence>
<dbReference type="Pfam" id="PF13855">
    <property type="entry name" value="LRR_8"/>
    <property type="match status" value="1"/>
</dbReference>
<dbReference type="GO" id="GO:0005886">
    <property type="term" value="C:plasma membrane"/>
    <property type="evidence" value="ECO:0007669"/>
    <property type="project" value="UniProtKB-SubCell"/>
</dbReference>
<dbReference type="FunFam" id="3.80.10.10:FF:000095">
    <property type="entry name" value="LRR receptor-like serine/threonine-protein kinase GSO1"/>
    <property type="match status" value="1"/>
</dbReference>
<dbReference type="PRINTS" id="PR00019">
    <property type="entry name" value="LEURICHRPT"/>
</dbReference>
<dbReference type="InterPro" id="IPR001611">
    <property type="entry name" value="Leu-rich_rpt"/>
</dbReference>
<evidence type="ECO:0000313" key="14">
    <source>
        <dbReference type="Proteomes" id="UP000027138"/>
    </source>
</evidence>
<dbReference type="Gene3D" id="3.80.10.10">
    <property type="entry name" value="Ribonuclease Inhibitor"/>
    <property type="match status" value="3"/>
</dbReference>
<accession>A0A067KKN1</accession>
<evidence type="ECO:0000256" key="11">
    <source>
        <dbReference type="SAM" id="SignalP"/>
    </source>
</evidence>
<evidence type="ECO:0000256" key="1">
    <source>
        <dbReference type="ARBA" id="ARBA00004251"/>
    </source>
</evidence>
<dbReference type="Pfam" id="PF08263">
    <property type="entry name" value="LRRNT_2"/>
    <property type="match status" value="1"/>
</dbReference>
<dbReference type="SUPFAM" id="SSF52047">
    <property type="entry name" value="RNI-like"/>
    <property type="match status" value="2"/>
</dbReference>
<dbReference type="SUPFAM" id="SSF52058">
    <property type="entry name" value="L domain-like"/>
    <property type="match status" value="1"/>
</dbReference>
<keyword evidence="9" id="KW-0325">Glycoprotein</keyword>
<dbReference type="STRING" id="180498.A0A067KKN1"/>
<reference evidence="13 14" key="1">
    <citation type="journal article" date="2014" name="PLoS ONE">
        <title>Global Analysis of Gene Expression Profiles in Physic Nut (Jatropha curcas L.) Seedlings Exposed to Salt Stress.</title>
        <authorList>
            <person name="Zhang L."/>
            <person name="Zhang C."/>
            <person name="Wu P."/>
            <person name="Chen Y."/>
            <person name="Li M."/>
            <person name="Jiang H."/>
            <person name="Wu G."/>
        </authorList>
    </citation>
    <scope>NUCLEOTIDE SEQUENCE [LARGE SCALE GENOMIC DNA]</scope>
    <source>
        <strain evidence="14">cv. GZQX0401</strain>
        <tissue evidence="13">Young leaves</tissue>
    </source>
</reference>
<dbReference type="OrthoDB" id="851023at2759"/>
<evidence type="ECO:0000256" key="9">
    <source>
        <dbReference type="ARBA" id="ARBA00023180"/>
    </source>
</evidence>
<evidence type="ECO:0000256" key="7">
    <source>
        <dbReference type="ARBA" id="ARBA00022989"/>
    </source>
</evidence>
<dbReference type="SMART" id="SM00369">
    <property type="entry name" value="LRR_TYP"/>
    <property type="match status" value="9"/>
</dbReference>
<keyword evidence="4" id="KW-0433">Leucine-rich repeat</keyword>
<dbReference type="FunFam" id="3.80.10.10:FF:000383">
    <property type="entry name" value="Leucine-rich repeat receptor protein kinase EMS1"/>
    <property type="match status" value="1"/>
</dbReference>
<dbReference type="AlphaFoldDB" id="A0A067KKN1"/>
<dbReference type="PANTHER" id="PTHR48062">
    <property type="entry name" value="RECEPTOR-LIKE PROTEIN 14"/>
    <property type="match status" value="1"/>
</dbReference>
<sequence>MELKWLLICLILWFQVIGYNGCFEEERLALLQFKASLESHEYGSKFPILPSRIDEPENNCCEWERVSCNSISAHVIHLSLDNIWNYDGTEVYDDETIYDLKVSIFQHFKELRSLNLSYNNFGAFVEKEGLERLSNLKKLKVLDLRFNRFNRGILSWVTRMTSIKILNLGSNYIEGSFPCQELIILQNLEVLDLSDNDFNGTLPMQELASLQNLKKLDLSDNRFNCTLTIPDFIAFKSLEILDLSWNDMNGTTLPPYMWAPPSLKALSLGGNKFQGSLSSLCGLKRLEKLDLAKNMFGGNFPLCLHNLTSFRYLDLSYNNFSGQIPSSWLSSLKSLNYINIRHNLFEGLFSFDLFANHSSLELVDFSDNKIMFETKYSGWVPPFQLKVLVLQNCHLSRIPKFLHHQFRLQMVDLSKNKIHQRFPTWLLDNNTELAHLILKNNSFIGPFHLPSNSSFNISSLDVSDNYFNGQLQEIGESMFPNIMVLNLSKNHFQGDFLFSPGDNCKLTSLDLSFNSFSGEVPEKMISSCTSLEIIKLSHNNFHGKIFTAQFNLTSLWSLHLNDNSFMGTLSSISINQFSKLSVLDLSNNRFHGEIPRSMNSITTLLHVNLSHNSFRGEVSCKFFSAIYVDLSYNNFSGSLPSCFKIPSKFKKTRYINLQGNRLTGSIPDDFLNQSRLLVLNLKDNSLSGSIPNKFGTFPKLRALLLGGNYLNGCVPNWLCELNELNFLDLSRNSFSGSIPNCLYNLSFGRTKVDGDLFETQLLFGHLFYYVYISIDALGETHLYGEQQNYISVDPKIEFVTKYMPYNYMGHILNLMSGLDLSQNKLTGEIPFELGKLFQIHALNLSYNQLIGSIPETFSNLTALESLDLSYNHLSGEIPFSLIDLHFLEVFTVAYNNLSGRIPDMKAQFSTFDNSSYEGNPFLCGPQIGKKCNNELPNSPPMVHAELEDGKWHEIDRLVLFTSFSVSFAIFFVGVITILHVNPYWRGRPFHHTEQFVLSCYYVVYDTFSKLLFGRLFP</sequence>
<dbReference type="InterPro" id="IPR003591">
    <property type="entry name" value="Leu-rich_rpt_typical-subtyp"/>
</dbReference>
<dbReference type="Pfam" id="PF13516">
    <property type="entry name" value="LRR_6"/>
    <property type="match status" value="1"/>
</dbReference>
<evidence type="ECO:0000256" key="5">
    <source>
        <dbReference type="ARBA" id="ARBA00022692"/>
    </source>
</evidence>
<evidence type="ECO:0000256" key="4">
    <source>
        <dbReference type="ARBA" id="ARBA00022614"/>
    </source>
</evidence>
<evidence type="ECO:0000256" key="10">
    <source>
        <dbReference type="SAM" id="Phobius"/>
    </source>
</evidence>
<feature type="transmembrane region" description="Helical" evidence="10">
    <location>
        <begin position="957"/>
        <end position="980"/>
    </location>
</feature>
<dbReference type="Proteomes" id="UP000027138">
    <property type="component" value="Unassembled WGS sequence"/>
</dbReference>
<gene>
    <name evidence="13" type="ORF">JCGZ_07895</name>
</gene>
<evidence type="ECO:0000256" key="2">
    <source>
        <dbReference type="ARBA" id="ARBA00009592"/>
    </source>
</evidence>
<dbReference type="EMBL" id="KK914423">
    <property type="protein sequence ID" value="KDP36677.1"/>
    <property type="molecule type" value="Genomic_DNA"/>
</dbReference>
<keyword evidence="6" id="KW-0677">Repeat</keyword>
<dbReference type="FunFam" id="3.80.10.10:FF:000213">
    <property type="entry name" value="Tyrosine-sulfated glycopeptide receptor 1"/>
    <property type="match status" value="1"/>
</dbReference>
<dbReference type="InterPro" id="IPR013210">
    <property type="entry name" value="LRR_N_plant-typ"/>
</dbReference>
<dbReference type="InterPro" id="IPR032675">
    <property type="entry name" value="LRR_dom_sf"/>
</dbReference>
<evidence type="ECO:0000256" key="8">
    <source>
        <dbReference type="ARBA" id="ARBA00023136"/>
    </source>
</evidence>
<evidence type="ECO:0000256" key="6">
    <source>
        <dbReference type="ARBA" id="ARBA00022737"/>
    </source>
</evidence>
<keyword evidence="11" id="KW-0732">Signal</keyword>
<keyword evidence="5 10" id="KW-0812">Transmembrane</keyword>
<keyword evidence="8 10" id="KW-0472">Membrane</keyword>
<comment type="similarity">
    <text evidence="2">Belongs to the RLP family.</text>
</comment>
<keyword evidence="7 10" id="KW-1133">Transmembrane helix</keyword>
<evidence type="ECO:0000259" key="12">
    <source>
        <dbReference type="Pfam" id="PF08263"/>
    </source>
</evidence>
<protein>
    <recommendedName>
        <fullName evidence="12">Leucine-rich repeat-containing N-terminal plant-type domain-containing protein</fullName>
    </recommendedName>
</protein>
<dbReference type="Pfam" id="PF00560">
    <property type="entry name" value="LRR_1"/>
    <property type="match status" value="9"/>
</dbReference>
<dbReference type="PANTHER" id="PTHR48062:SF21">
    <property type="entry name" value="RECEPTOR-LIKE PROTEIN 12"/>
    <property type="match status" value="1"/>
</dbReference>
<feature type="chain" id="PRO_5001639695" description="Leucine-rich repeat-containing N-terminal plant-type domain-containing protein" evidence="11">
    <location>
        <begin position="19"/>
        <end position="1017"/>
    </location>
</feature>
<comment type="subcellular location">
    <subcellularLocation>
        <location evidence="1">Cell membrane</location>
        <topology evidence="1">Single-pass type I membrane protein</topology>
    </subcellularLocation>
</comment>
<name>A0A067KKN1_JATCU</name>
<feature type="domain" description="Leucine-rich repeat-containing N-terminal plant-type" evidence="12">
    <location>
        <begin position="25"/>
        <end position="69"/>
    </location>
</feature>
<keyword evidence="3" id="KW-1003">Cell membrane</keyword>
<evidence type="ECO:0000256" key="3">
    <source>
        <dbReference type="ARBA" id="ARBA00022475"/>
    </source>
</evidence>
<keyword evidence="14" id="KW-1185">Reference proteome</keyword>
<organism evidence="13 14">
    <name type="scientific">Jatropha curcas</name>
    <name type="common">Barbados nut</name>
    <dbReference type="NCBI Taxonomy" id="180498"/>
    <lineage>
        <taxon>Eukaryota</taxon>
        <taxon>Viridiplantae</taxon>
        <taxon>Streptophyta</taxon>
        <taxon>Embryophyta</taxon>
        <taxon>Tracheophyta</taxon>
        <taxon>Spermatophyta</taxon>
        <taxon>Magnoliopsida</taxon>
        <taxon>eudicotyledons</taxon>
        <taxon>Gunneridae</taxon>
        <taxon>Pentapetalae</taxon>
        <taxon>rosids</taxon>
        <taxon>fabids</taxon>
        <taxon>Malpighiales</taxon>
        <taxon>Euphorbiaceae</taxon>
        <taxon>Crotonoideae</taxon>
        <taxon>Jatropheae</taxon>
        <taxon>Jatropha</taxon>
    </lineage>
</organism>
<dbReference type="InterPro" id="IPR051502">
    <property type="entry name" value="RLP_Defense_Trigger"/>
</dbReference>